<dbReference type="Proteomes" id="UP000019473">
    <property type="component" value="Unassembled WGS sequence"/>
</dbReference>
<name>W9W6Z1_9EURO</name>
<dbReference type="EMBL" id="AMGW01000003">
    <property type="protein sequence ID" value="EXJ60770.1"/>
    <property type="molecule type" value="Genomic_DNA"/>
</dbReference>
<evidence type="ECO:0000313" key="3">
    <source>
        <dbReference type="Proteomes" id="UP000019473"/>
    </source>
</evidence>
<gene>
    <name evidence="2" type="ORF">A1O7_04923</name>
</gene>
<evidence type="ECO:0000313" key="2">
    <source>
        <dbReference type="EMBL" id="EXJ60770.1"/>
    </source>
</evidence>
<dbReference type="GeneID" id="19179508"/>
<dbReference type="HOGENOM" id="CLU_406516_0_0_1"/>
<reference evidence="2 3" key="1">
    <citation type="submission" date="2013-03" db="EMBL/GenBank/DDBJ databases">
        <title>The Genome Sequence of Cladophialophora yegresii CBS 114405.</title>
        <authorList>
            <consortium name="The Broad Institute Genomics Platform"/>
            <person name="Cuomo C."/>
            <person name="de Hoog S."/>
            <person name="Gorbushina A."/>
            <person name="Walker B."/>
            <person name="Young S.K."/>
            <person name="Zeng Q."/>
            <person name="Gargeya S."/>
            <person name="Fitzgerald M."/>
            <person name="Haas B."/>
            <person name="Abouelleil A."/>
            <person name="Allen A.W."/>
            <person name="Alvarado L."/>
            <person name="Arachchi H.M."/>
            <person name="Berlin A.M."/>
            <person name="Chapman S.B."/>
            <person name="Gainer-Dewar J."/>
            <person name="Goldberg J."/>
            <person name="Griggs A."/>
            <person name="Gujja S."/>
            <person name="Hansen M."/>
            <person name="Howarth C."/>
            <person name="Imamovic A."/>
            <person name="Ireland A."/>
            <person name="Larimer J."/>
            <person name="McCowan C."/>
            <person name="Murphy C."/>
            <person name="Pearson M."/>
            <person name="Poon T.W."/>
            <person name="Priest M."/>
            <person name="Roberts A."/>
            <person name="Saif S."/>
            <person name="Shea T."/>
            <person name="Sisk P."/>
            <person name="Sykes S."/>
            <person name="Wortman J."/>
            <person name="Nusbaum C."/>
            <person name="Birren B."/>
        </authorList>
    </citation>
    <scope>NUCLEOTIDE SEQUENCE [LARGE SCALE GENOMIC DNA]</scope>
    <source>
        <strain evidence="2 3">CBS 114405</strain>
    </source>
</reference>
<dbReference type="VEuPathDB" id="FungiDB:A1O7_04923"/>
<feature type="region of interest" description="Disordered" evidence="1">
    <location>
        <begin position="425"/>
        <end position="452"/>
    </location>
</feature>
<evidence type="ECO:0000256" key="1">
    <source>
        <dbReference type="SAM" id="MobiDB-lite"/>
    </source>
</evidence>
<feature type="compositionally biased region" description="Polar residues" evidence="1">
    <location>
        <begin position="33"/>
        <end position="46"/>
    </location>
</feature>
<dbReference type="AlphaFoldDB" id="W9W6Z1"/>
<sequence length="736" mass="81164">MTQRVKSTIPPPPSFVTDAPLDRVAEVNRGDWTISQGGFSNDNLKTTMGDKSVNNPKHSEEEETKNAVEAQSRRSSEEHCSAVPRPAVFDSWSQEIATSKGKADGSSETHQSKKQSIADLIQAIKTDPEIKRLLNDALSENKSFATKATPVSPATVPLDFAQQVLTTETRAAEGFPSCETGPSDFAACALDKCPTCKITNVPTRQVEHGGKWQDVAESVATSSKTWTPYRPATPVFDGWTSCPTKLVVVKDVKYTIHDTIFDTMFPANNTSTKLDQLDDDSFLVSGIQSRYFASALEFLYSQDTKHLCSIPVEGQNQILSFAAKYDNNYLLCVMIPILELDFSNPGFSSRAATIYRSYAAPEDFRQYFRQTLKVELQTRLDDGSCEEFLSGIHSQFSDAGVALLDVALVLNSLWTNAELKVEHADPAEDWSDKGVAQEDDGKDAYDDRTSNTCGGNMIGPDYTNQWGDYPPKPSQCSRVWHAPVQCDSEPQPPCAAIKSNLQTAKVPAPSIITPPSHVVLEALQPRDPSPSWEEPLAQPLRADTSHRAIDNTNDDWIATALQGTSALARCVYHHLRHRDVGKVATVAEYLGCTKDEADRALQELMLVGVVDNRVSVFGDVTVFVVKKELPQEPITTALPANDVVETEDYDKARAWPLSLGTRSEKTRMVYLWLKYEQAFSTEETWFSAQDVSDALGFDIPEALLSLNELESTGHAEIAGGPWDSDVFRLYSSEQGH</sequence>
<proteinExistence type="predicted"/>
<organism evidence="2 3">
    <name type="scientific">Cladophialophora yegresii CBS 114405</name>
    <dbReference type="NCBI Taxonomy" id="1182544"/>
    <lineage>
        <taxon>Eukaryota</taxon>
        <taxon>Fungi</taxon>
        <taxon>Dikarya</taxon>
        <taxon>Ascomycota</taxon>
        <taxon>Pezizomycotina</taxon>
        <taxon>Eurotiomycetes</taxon>
        <taxon>Chaetothyriomycetidae</taxon>
        <taxon>Chaetothyriales</taxon>
        <taxon>Herpotrichiellaceae</taxon>
        <taxon>Cladophialophora</taxon>
    </lineage>
</organism>
<dbReference type="RefSeq" id="XP_007757123.1">
    <property type="nucleotide sequence ID" value="XM_007758933.1"/>
</dbReference>
<protein>
    <submittedName>
        <fullName evidence="2">Uncharacterized protein</fullName>
    </submittedName>
</protein>
<comment type="caution">
    <text evidence="2">The sequence shown here is derived from an EMBL/GenBank/DDBJ whole genome shotgun (WGS) entry which is preliminary data.</text>
</comment>
<feature type="compositionally biased region" description="Basic and acidic residues" evidence="1">
    <location>
        <begin position="57"/>
        <end position="80"/>
    </location>
</feature>
<keyword evidence="3" id="KW-1185">Reference proteome</keyword>
<dbReference type="OrthoDB" id="4157699at2759"/>
<feature type="compositionally biased region" description="Basic and acidic residues" evidence="1">
    <location>
        <begin position="425"/>
        <end position="436"/>
    </location>
</feature>
<feature type="region of interest" description="Disordered" evidence="1">
    <location>
        <begin position="32"/>
        <end position="83"/>
    </location>
</feature>
<accession>W9W6Z1</accession>